<dbReference type="EMBL" id="BKAU01000002">
    <property type="protein sequence ID" value="GEP96473.1"/>
    <property type="molecule type" value="Genomic_DNA"/>
</dbReference>
<dbReference type="InterPro" id="IPR051474">
    <property type="entry name" value="Anti-sigma-K/W_factor"/>
</dbReference>
<evidence type="ECO:0000259" key="2">
    <source>
        <dbReference type="Pfam" id="PF10099"/>
    </source>
</evidence>
<feature type="domain" description="Anti-sigma K factor RskA C-terminal" evidence="2">
    <location>
        <begin position="112"/>
        <end position="271"/>
    </location>
</feature>
<dbReference type="GO" id="GO:0006417">
    <property type="term" value="P:regulation of translation"/>
    <property type="evidence" value="ECO:0007669"/>
    <property type="project" value="TreeGrafter"/>
</dbReference>
<proteinExistence type="predicted"/>
<dbReference type="PANTHER" id="PTHR37461:SF1">
    <property type="entry name" value="ANTI-SIGMA-K FACTOR RSKA"/>
    <property type="match status" value="1"/>
</dbReference>
<feature type="transmembrane region" description="Helical" evidence="1">
    <location>
        <begin position="105"/>
        <end position="129"/>
    </location>
</feature>
<sequence length="283" mass="30997">MDVQRYISSGIIESVVAGLATDPEVRELQAAVEQYPEVKAAADAAQQDMERYVTMQSVPPPVDLKDRIYQALNNEATPETAHAGGAAAEEYAAYEEEPREPVRVSVAWCYIAAAVAIGLIVSIVFNVTYRNSLNEWKGKYEALVTDQQSLTKQNEVFQTRIAQSEEMVSMLSSPSVKKVMMSTTRRDHPGSKAIVFWNASSQEVYLSVNSLPEPAADQQYQLWAIVNNRPIDAGVFDTGDKAKGFQKMKGIATAQYFAVTLEKKGGNPTPTLTAMHVIGKVSG</sequence>
<accession>A0A512RL91</accession>
<keyword evidence="4" id="KW-1185">Reference proteome</keyword>
<dbReference type="OrthoDB" id="1420916at2"/>
<gene>
    <name evidence="3" type="ORF">CCY01nite_27330</name>
</gene>
<name>A0A512RL91_9BACT</name>
<dbReference type="AlphaFoldDB" id="A0A512RL91"/>
<comment type="caution">
    <text evidence="3">The sequence shown here is derived from an EMBL/GenBank/DDBJ whole genome shotgun (WGS) entry which is preliminary data.</text>
</comment>
<protein>
    <recommendedName>
        <fullName evidence="2">Anti-sigma K factor RskA C-terminal domain-containing protein</fullName>
    </recommendedName>
</protein>
<evidence type="ECO:0000313" key="4">
    <source>
        <dbReference type="Proteomes" id="UP000321436"/>
    </source>
</evidence>
<reference evidence="3 4" key="1">
    <citation type="submission" date="2019-07" db="EMBL/GenBank/DDBJ databases">
        <title>Whole genome shotgun sequence of Chitinophaga cymbidii NBRC 109752.</title>
        <authorList>
            <person name="Hosoyama A."/>
            <person name="Uohara A."/>
            <person name="Ohji S."/>
            <person name="Ichikawa N."/>
        </authorList>
    </citation>
    <scope>NUCLEOTIDE SEQUENCE [LARGE SCALE GENOMIC DNA]</scope>
    <source>
        <strain evidence="3 4">NBRC 109752</strain>
    </source>
</reference>
<evidence type="ECO:0000313" key="3">
    <source>
        <dbReference type="EMBL" id="GEP96473.1"/>
    </source>
</evidence>
<keyword evidence="1" id="KW-1133">Transmembrane helix</keyword>
<evidence type="ECO:0000256" key="1">
    <source>
        <dbReference type="SAM" id="Phobius"/>
    </source>
</evidence>
<keyword evidence="1" id="KW-0812">Transmembrane</keyword>
<dbReference type="Proteomes" id="UP000321436">
    <property type="component" value="Unassembled WGS sequence"/>
</dbReference>
<dbReference type="PANTHER" id="PTHR37461">
    <property type="entry name" value="ANTI-SIGMA-K FACTOR RSKA"/>
    <property type="match status" value="1"/>
</dbReference>
<organism evidence="3 4">
    <name type="scientific">Chitinophaga cymbidii</name>
    <dbReference type="NCBI Taxonomy" id="1096750"/>
    <lineage>
        <taxon>Bacteria</taxon>
        <taxon>Pseudomonadati</taxon>
        <taxon>Bacteroidota</taxon>
        <taxon>Chitinophagia</taxon>
        <taxon>Chitinophagales</taxon>
        <taxon>Chitinophagaceae</taxon>
        <taxon>Chitinophaga</taxon>
    </lineage>
</organism>
<dbReference type="Pfam" id="PF10099">
    <property type="entry name" value="RskA_C"/>
    <property type="match status" value="1"/>
</dbReference>
<dbReference type="RefSeq" id="WP_146862576.1">
    <property type="nucleotide sequence ID" value="NZ_BKAU01000002.1"/>
</dbReference>
<dbReference type="GO" id="GO:0005886">
    <property type="term" value="C:plasma membrane"/>
    <property type="evidence" value="ECO:0007669"/>
    <property type="project" value="InterPro"/>
</dbReference>
<dbReference type="GO" id="GO:0016989">
    <property type="term" value="F:sigma factor antagonist activity"/>
    <property type="evidence" value="ECO:0007669"/>
    <property type="project" value="TreeGrafter"/>
</dbReference>
<keyword evidence="1" id="KW-0472">Membrane</keyword>
<dbReference type="InterPro" id="IPR018764">
    <property type="entry name" value="RskA_C"/>
</dbReference>